<reference evidence="3 4" key="1">
    <citation type="submission" date="2022-10" db="EMBL/GenBank/DDBJ databases">
        <title>paucibacter sp. hw8 Genome sequencing.</title>
        <authorList>
            <person name="Park S."/>
        </authorList>
    </citation>
    <scope>NUCLEOTIDE SEQUENCE [LARGE SCALE GENOMIC DNA]</scope>
    <source>
        <strain evidence="4">hw8</strain>
    </source>
</reference>
<evidence type="ECO:0000313" key="4">
    <source>
        <dbReference type="Proteomes" id="UP001219862"/>
    </source>
</evidence>
<comment type="caution">
    <text evidence="3">The sequence shown here is derived from an EMBL/GenBank/DDBJ whole genome shotgun (WGS) entry which is preliminary data.</text>
</comment>
<evidence type="ECO:0000256" key="1">
    <source>
        <dbReference type="SAM" id="SignalP"/>
    </source>
</evidence>
<feature type="signal peptide" evidence="1">
    <location>
        <begin position="1"/>
        <end position="19"/>
    </location>
</feature>
<evidence type="ECO:0000259" key="2">
    <source>
        <dbReference type="Pfam" id="PF07589"/>
    </source>
</evidence>
<organism evidence="3 4">
    <name type="scientific">Roseateles koreensis</name>
    <dbReference type="NCBI Taxonomy" id="2987526"/>
    <lineage>
        <taxon>Bacteria</taxon>
        <taxon>Pseudomonadati</taxon>
        <taxon>Pseudomonadota</taxon>
        <taxon>Betaproteobacteria</taxon>
        <taxon>Burkholderiales</taxon>
        <taxon>Sphaerotilaceae</taxon>
        <taxon>Roseateles</taxon>
    </lineage>
</organism>
<dbReference type="Pfam" id="PF07589">
    <property type="entry name" value="PEP-CTERM"/>
    <property type="match status" value="1"/>
</dbReference>
<dbReference type="Proteomes" id="UP001219862">
    <property type="component" value="Unassembled WGS sequence"/>
</dbReference>
<accession>A0ABT5KWR1</accession>
<feature type="domain" description="Ice-binding protein C-terminal" evidence="2">
    <location>
        <begin position="181"/>
        <end position="206"/>
    </location>
</feature>
<keyword evidence="4" id="KW-1185">Reference proteome</keyword>
<protein>
    <submittedName>
        <fullName evidence="3">PEP-CTERM sorting domain-containing protein</fullName>
    </submittedName>
</protein>
<keyword evidence="1" id="KW-0732">Signal</keyword>
<feature type="chain" id="PRO_5045997329" evidence="1">
    <location>
        <begin position="20"/>
        <end position="208"/>
    </location>
</feature>
<dbReference type="EMBL" id="JAQQXS010000012">
    <property type="protein sequence ID" value="MDC8786261.1"/>
    <property type="molecule type" value="Genomic_DNA"/>
</dbReference>
<name>A0ABT5KWR1_9BURK</name>
<gene>
    <name evidence="3" type="ORF">PRZ01_13790</name>
</gene>
<evidence type="ECO:0000313" key="3">
    <source>
        <dbReference type="EMBL" id="MDC8786261.1"/>
    </source>
</evidence>
<sequence length="208" mass="20904">MKPSRLAALALFACAPAFAAPVAFTLDFEKTWAFGTGVAEYYNGGTADDGSTASANVGVSFTNVFGFSNDAASTNFANAPSSLGVAYADNTNGAAYMNVAAGVDSSLSFYYAAVGDAAGAIKVYSGLNGTGTLLGTFDLAATSTTGAFDSWKQQTISFSGVAQSFDLSGTTGVAALDNVSAVPEPSSVTLMLAGVAVLVGMRTGRRQA</sequence>
<dbReference type="InterPro" id="IPR013424">
    <property type="entry name" value="Ice-binding_C"/>
</dbReference>
<dbReference type="RefSeq" id="WP_273597378.1">
    <property type="nucleotide sequence ID" value="NZ_JAQQXS010000012.1"/>
</dbReference>
<dbReference type="Gene3D" id="2.60.120.260">
    <property type="entry name" value="Galactose-binding domain-like"/>
    <property type="match status" value="1"/>
</dbReference>
<proteinExistence type="predicted"/>